<dbReference type="InterPro" id="IPR010978">
    <property type="entry name" value="tRNA-bd_arm"/>
</dbReference>
<reference evidence="4" key="1">
    <citation type="journal article" date="2015" name="PLoS Genet.">
        <title>Genome Sequence and Transcriptome Analyses of Chrysochromulina tobin: Metabolic Tools for Enhanced Algal Fitness in the Prominent Order Prymnesiales (Haptophyceae).</title>
        <authorList>
            <person name="Hovde B.T."/>
            <person name="Deodato C.R."/>
            <person name="Hunsperger H.M."/>
            <person name="Ryken S.A."/>
            <person name="Yost W."/>
            <person name="Jha R.K."/>
            <person name="Patterson J."/>
            <person name="Monnat R.J. Jr."/>
            <person name="Barlow S.B."/>
            <person name="Starkenburg S.R."/>
            <person name="Cattolico R.A."/>
        </authorList>
    </citation>
    <scope>NUCLEOTIDE SEQUENCE</scope>
    <source>
        <strain evidence="4">CCMP291</strain>
    </source>
</reference>
<dbReference type="InterPro" id="IPR015866">
    <property type="entry name" value="Ser-tRNA-synth_1_N"/>
</dbReference>
<keyword evidence="3" id="KW-0436">Ligase</keyword>
<accession>A0A0M0JG40</accession>
<dbReference type="EMBL" id="JWZX01002989">
    <property type="protein sequence ID" value="KOO25332.1"/>
    <property type="molecule type" value="Genomic_DNA"/>
</dbReference>
<name>A0A0M0JG40_9EUKA</name>
<evidence type="ECO:0000313" key="3">
    <source>
        <dbReference type="EMBL" id="KOO25332.1"/>
    </source>
</evidence>
<dbReference type="SUPFAM" id="SSF46589">
    <property type="entry name" value="tRNA-binding arm"/>
    <property type="match status" value="1"/>
</dbReference>
<evidence type="ECO:0000313" key="4">
    <source>
        <dbReference type="Proteomes" id="UP000037460"/>
    </source>
</evidence>
<comment type="caution">
    <text evidence="3">The sequence shown here is derived from an EMBL/GenBank/DDBJ whole genome shotgun (WGS) entry which is preliminary data.</text>
</comment>
<dbReference type="Pfam" id="PF02403">
    <property type="entry name" value="Seryl_tRNA_N"/>
    <property type="match status" value="1"/>
</dbReference>
<keyword evidence="1" id="KW-0175">Coiled coil</keyword>
<sequence length="234" mass="25940">MLDIDLFRVDRGGNPDIVRESQRRRHKDVSLVDKVIELDTEWRSTRGGLDNAKKVLNQVQKKIGEFMKKKESPPPELMKEKQDADAEITKLEAKEKELIEARDNTRVGNLVHEDAPLVAAPPAQRGLPADTLRRCLMASGLAEPVASGTVPSRSWRAVGDGLLLQQQWLSHALAFVSARGFELLHAPLQPCADRLDKLDKLRRGRGEQGTGVAVLATRLATDPLGALHACRRRS</sequence>
<dbReference type="InterPro" id="IPR002317">
    <property type="entry name" value="Ser-tRNA-ligase_type_1"/>
</dbReference>
<keyword evidence="3" id="KW-0030">Aminoacyl-tRNA synthetase</keyword>
<keyword evidence="4" id="KW-1185">Reference proteome</keyword>
<dbReference type="InterPro" id="IPR042103">
    <property type="entry name" value="SerRS_1_N_sf"/>
</dbReference>
<organism evidence="3 4">
    <name type="scientific">Chrysochromulina tobinii</name>
    <dbReference type="NCBI Taxonomy" id="1460289"/>
    <lineage>
        <taxon>Eukaryota</taxon>
        <taxon>Haptista</taxon>
        <taxon>Haptophyta</taxon>
        <taxon>Prymnesiophyceae</taxon>
        <taxon>Prymnesiales</taxon>
        <taxon>Chrysochromulinaceae</taxon>
        <taxon>Chrysochromulina</taxon>
    </lineage>
</organism>
<evidence type="ECO:0000256" key="1">
    <source>
        <dbReference type="SAM" id="Coils"/>
    </source>
</evidence>
<dbReference type="FunFam" id="1.10.287.40:FF:000002">
    <property type="entry name" value="Serine--tRNA ligase, cytoplasmic"/>
    <property type="match status" value="1"/>
</dbReference>
<feature type="domain" description="Serine-tRNA synthetase type1 N-terminal" evidence="2">
    <location>
        <begin position="1"/>
        <end position="102"/>
    </location>
</feature>
<feature type="coiled-coil region" evidence="1">
    <location>
        <begin position="49"/>
        <end position="104"/>
    </location>
</feature>
<protein>
    <submittedName>
        <fullName evidence="3">Seryl-tRNA synthetase</fullName>
    </submittedName>
</protein>
<dbReference type="AlphaFoldDB" id="A0A0M0JG40"/>
<dbReference type="OrthoDB" id="10264585at2759"/>
<dbReference type="GO" id="GO:0004828">
    <property type="term" value="F:serine-tRNA ligase activity"/>
    <property type="evidence" value="ECO:0007669"/>
    <property type="project" value="InterPro"/>
</dbReference>
<dbReference type="Gene3D" id="1.10.287.40">
    <property type="entry name" value="Serine-tRNA synthetase, tRNA binding domain"/>
    <property type="match status" value="1"/>
</dbReference>
<proteinExistence type="predicted"/>
<evidence type="ECO:0000259" key="2">
    <source>
        <dbReference type="Pfam" id="PF02403"/>
    </source>
</evidence>
<dbReference type="GO" id="GO:0005524">
    <property type="term" value="F:ATP binding"/>
    <property type="evidence" value="ECO:0007669"/>
    <property type="project" value="InterPro"/>
</dbReference>
<dbReference type="Proteomes" id="UP000037460">
    <property type="component" value="Unassembled WGS sequence"/>
</dbReference>
<dbReference type="GO" id="GO:0006434">
    <property type="term" value="P:seryl-tRNA aminoacylation"/>
    <property type="evidence" value="ECO:0007669"/>
    <property type="project" value="InterPro"/>
</dbReference>
<gene>
    <name evidence="3" type="ORF">Ctob_004200</name>
</gene>
<dbReference type="PANTHER" id="PTHR11778">
    <property type="entry name" value="SERYL-TRNA SYNTHETASE"/>
    <property type="match status" value="1"/>
</dbReference>